<evidence type="ECO:0000256" key="1">
    <source>
        <dbReference type="SAM" id="MobiDB-lite"/>
    </source>
</evidence>
<feature type="region of interest" description="Disordered" evidence="1">
    <location>
        <begin position="63"/>
        <end position="104"/>
    </location>
</feature>
<organism evidence="2 3">
    <name type="scientific">Pleurotus ostreatus</name>
    <name type="common">Oyster mushroom</name>
    <name type="synonym">White-rot fungus</name>
    <dbReference type="NCBI Taxonomy" id="5322"/>
    <lineage>
        <taxon>Eukaryota</taxon>
        <taxon>Fungi</taxon>
        <taxon>Dikarya</taxon>
        <taxon>Basidiomycota</taxon>
        <taxon>Agaricomycotina</taxon>
        <taxon>Agaricomycetes</taxon>
        <taxon>Agaricomycetidae</taxon>
        <taxon>Agaricales</taxon>
        <taxon>Pleurotineae</taxon>
        <taxon>Pleurotaceae</taxon>
        <taxon>Pleurotus</taxon>
    </lineage>
</organism>
<reference evidence="2" key="1">
    <citation type="submission" date="2019-07" db="EMBL/GenBank/DDBJ databases">
        <authorList>
            <person name="Palmer J.M."/>
        </authorList>
    </citation>
    <scope>NUCLEOTIDE SEQUENCE</scope>
    <source>
        <strain evidence="2">PC9</strain>
    </source>
</reference>
<accession>A0A8H7A2K1</accession>
<gene>
    <name evidence="2" type="ORF">PC9H_004040</name>
</gene>
<dbReference type="VEuPathDB" id="FungiDB:PC9H_004040"/>
<dbReference type="RefSeq" id="XP_036635103.1">
    <property type="nucleotide sequence ID" value="XM_036773630.1"/>
</dbReference>
<sequence>MAETKSTASVHDDGLVSPRKLQRSRIMPKPESLGESSKRRSHLFLGYGTIALNGDYDKEHAIVPDFDPASPESVYSHRSQSSSPMSSPTLTTAEPLSPTPQSKRNSLQAYMLRSEYSDSRRSAATVTESTPLVPKPLLLANKYNGMTDTHIIPTTWLTRLFGFLWHILACLRKRTKASRRRSAVSLKPLILPQRINGTGNEDDGLIPTAVIKRCFVRSLAHMYFPVKLLYIYINGIMSQWGVPVVNISRDHRLRYKPPQRSKCYNDVLQNYYSFSASM</sequence>
<dbReference type="AlphaFoldDB" id="A0A8H7A2K1"/>
<comment type="caution">
    <text evidence="2">The sequence shown here is derived from an EMBL/GenBank/DDBJ whole genome shotgun (WGS) entry which is preliminary data.</text>
</comment>
<dbReference type="Proteomes" id="UP000623687">
    <property type="component" value="Unassembled WGS sequence"/>
</dbReference>
<feature type="region of interest" description="Disordered" evidence="1">
    <location>
        <begin position="1"/>
        <end position="39"/>
    </location>
</feature>
<feature type="compositionally biased region" description="Polar residues" evidence="1">
    <location>
        <begin position="88"/>
        <end position="104"/>
    </location>
</feature>
<evidence type="ECO:0000313" key="3">
    <source>
        <dbReference type="Proteomes" id="UP000623687"/>
    </source>
</evidence>
<dbReference type="GeneID" id="59373858"/>
<keyword evidence="3" id="KW-1185">Reference proteome</keyword>
<evidence type="ECO:0000313" key="2">
    <source>
        <dbReference type="EMBL" id="KAF7437204.1"/>
    </source>
</evidence>
<feature type="compositionally biased region" description="Low complexity" evidence="1">
    <location>
        <begin position="76"/>
        <end position="87"/>
    </location>
</feature>
<dbReference type="EMBL" id="JACETU010000002">
    <property type="protein sequence ID" value="KAF7437204.1"/>
    <property type="molecule type" value="Genomic_DNA"/>
</dbReference>
<protein>
    <submittedName>
        <fullName evidence="2">Uncharacterized protein</fullName>
    </submittedName>
</protein>
<name>A0A8H7A2K1_PLEOS</name>
<proteinExistence type="predicted"/>
<dbReference type="OrthoDB" id="2970974at2759"/>